<evidence type="ECO:0000313" key="2">
    <source>
        <dbReference type="EMBL" id="SEH03456.1"/>
    </source>
</evidence>
<protein>
    <submittedName>
        <fullName evidence="2">Uncharacterized protein</fullName>
    </submittedName>
</protein>
<organism evidence="2 3">
    <name type="scientific">Nonomuraea solani</name>
    <dbReference type="NCBI Taxonomy" id="1144553"/>
    <lineage>
        <taxon>Bacteria</taxon>
        <taxon>Bacillati</taxon>
        <taxon>Actinomycetota</taxon>
        <taxon>Actinomycetes</taxon>
        <taxon>Streptosporangiales</taxon>
        <taxon>Streptosporangiaceae</taxon>
        <taxon>Nonomuraea</taxon>
    </lineage>
</organism>
<dbReference type="EMBL" id="FNVT01000037">
    <property type="protein sequence ID" value="SEH03456.1"/>
    <property type="molecule type" value="Genomic_DNA"/>
</dbReference>
<proteinExistence type="predicted"/>
<accession>A0A1H6F2U0</accession>
<feature type="region of interest" description="Disordered" evidence="1">
    <location>
        <begin position="18"/>
        <end position="43"/>
    </location>
</feature>
<feature type="compositionally biased region" description="Low complexity" evidence="1">
    <location>
        <begin position="106"/>
        <end position="126"/>
    </location>
</feature>
<evidence type="ECO:0000313" key="3">
    <source>
        <dbReference type="Proteomes" id="UP000236732"/>
    </source>
</evidence>
<name>A0A1H6F2U0_9ACTN</name>
<feature type="region of interest" description="Disordered" evidence="1">
    <location>
        <begin position="104"/>
        <end position="138"/>
    </location>
</feature>
<dbReference type="AlphaFoldDB" id="A0A1H6F2U0"/>
<keyword evidence="3" id="KW-1185">Reference proteome</keyword>
<evidence type="ECO:0000256" key="1">
    <source>
        <dbReference type="SAM" id="MobiDB-lite"/>
    </source>
</evidence>
<sequence length="138" mass="15280">MLVADDRAIQADLAAEFDRRRAEQSEQRAGRGTEPARPTARAGTSAALVAELLTLAKQTARLVKRFPHLVQLDVTQQADAAVTLDDLDVFMKWARQVTAIRAVGVPAQRQTPHQAPHQAPRQAQRQAQRRGRRESVTT</sequence>
<dbReference type="Proteomes" id="UP000236732">
    <property type="component" value="Unassembled WGS sequence"/>
</dbReference>
<gene>
    <name evidence="2" type="ORF">SAMN05444920_13716</name>
</gene>
<feature type="compositionally biased region" description="Basic and acidic residues" evidence="1">
    <location>
        <begin position="18"/>
        <end position="31"/>
    </location>
</feature>
<reference evidence="2 3" key="1">
    <citation type="submission" date="2016-10" db="EMBL/GenBank/DDBJ databases">
        <authorList>
            <person name="de Groot N.N."/>
        </authorList>
    </citation>
    <scope>NUCLEOTIDE SEQUENCE [LARGE SCALE GENOMIC DNA]</scope>
    <source>
        <strain evidence="2 3">CGMCC 4.7037</strain>
    </source>
</reference>